<evidence type="ECO:0000313" key="7">
    <source>
        <dbReference type="EMBL" id="RIV31548.1"/>
    </source>
</evidence>
<dbReference type="RefSeq" id="WP_119608774.1">
    <property type="nucleotide sequence ID" value="NZ_QXFH01000076.1"/>
</dbReference>
<dbReference type="PANTHER" id="PTHR30471:SF3">
    <property type="entry name" value="UPF0758 PROTEIN YEES-RELATED"/>
    <property type="match status" value="1"/>
</dbReference>
<feature type="domain" description="MPN" evidence="6">
    <location>
        <begin position="23"/>
        <end position="149"/>
    </location>
</feature>
<dbReference type="InterPro" id="IPR020891">
    <property type="entry name" value="UPF0758_CS"/>
</dbReference>
<keyword evidence="5" id="KW-0482">Metalloprotease</keyword>
<keyword evidence="3" id="KW-0378">Hydrolase</keyword>
<dbReference type="InterPro" id="IPR037518">
    <property type="entry name" value="MPN"/>
</dbReference>
<evidence type="ECO:0000259" key="6">
    <source>
        <dbReference type="PROSITE" id="PS50249"/>
    </source>
</evidence>
<dbReference type="Gene3D" id="3.40.140.10">
    <property type="entry name" value="Cytidine Deaminase, domain 2"/>
    <property type="match status" value="1"/>
</dbReference>
<evidence type="ECO:0000256" key="1">
    <source>
        <dbReference type="ARBA" id="ARBA00022670"/>
    </source>
</evidence>
<gene>
    <name evidence="7" type="ORF">D2V08_13970</name>
</gene>
<dbReference type="GO" id="GO:0006508">
    <property type="term" value="P:proteolysis"/>
    <property type="evidence" value="ECO:0007669"/>
    <property type="project" value="UniProtKB-KW"/>
</dbReference>
<evidence type="ECO:0000313" key="8">
    <source>
        <dbReference type="Proteomes" id="UP000266067"/>
    </source>
</evidence>
<proteinExistence type="predicted"/>
<keyword evidence="4" id="KW-0862">Zinc</keyword>
<dbReference type="InterPro" id="IPR001405">
    <property type="entry name" value="UPF0758"/>
</dbReference>
<evidence type="ECO:0000256" key="2">
    <source>
        <dbReference type="ARBA" id="ARBA00022723"/>
    </source>
</evidence>
<name>A0A3A1N7Z2_9FLAO</name>
<accession>A0A3A1N7Z2</accession>
<protein>
    <submittedName>
        <fullName evidence="7">DNA repair protein</fullName>
    </submittedName>
</protein>
<dbReference type="InterPro" id="IPR025657">
    <property type="entry name" value="RadC_JAB"/>
</dbReference>
<dbReference type="Proteomes" id="UP000266067">
    <property type="component" value="Unassembled WGS sequence"/>
</dbReference>
<comment type="caution">
    <text evidence="7">The sequence shown here is derived from an EMBL/GenBank/DDBJ whole genome shotgun (WGS) entry which is preliminary data.</text>
</comment>
<dbReference type="CDD" id="cd08071">
    <property type="entry name" value="MPN_DUF2466"/>
    <property type="match status" value="1"/>
</dbReference>
<dbReference type="PROSITE" id="PS50249">
    <property type="entry name" value="MPN"/>
    <property type="match status" value="1"/>
</dbReference>
<dbReference type="PROSITE" id="PS01302">
    <property type="entry name" value="UPF0758"/>
    <property type="match status" value="1"/>
</dbReference>
<evidence type="ECO:0000256" key="4">
    <source>
        <dbReference type="ARBA" id="ARBA00022833"/>
    </source>
</evidence>
<sequence>MEHNVNEIQISYQEKPSTLKSQSLSNSKEVSSLLFNHWDMDTIGLHETFKILLLNRSNKVKGIYSLSQGSITGTLVDLRILFAIVLKTLSVGIILAHNHPSGQLKASEADKQLTQKIKEAARLFDVQVLDHIIMAPDGRYYSFADYGIL</sequence>
<dbReference type="OrthoDB" id="9804482at2"/>
<reference evidence="7 8" key="1">
    <citation type="submission" date="2018-08" db="EMBL/GenBank/DDBJ databases">
        <title>Proposal of Muricauda 72 sp.nov. and Muricauda NH166 sp.nov., isolated from seawater.</title>
        <authorList>
            <person name="Cheng H."/>
            <person name="Wu Y.-H."/>
            <person name="Guo L.-L."/>
            <person name="Xu X.-W."/>
        </authorList>
    </citation>
    <scope>NUCLEOTIDE SEQUENCE [LARGE SCALE GENOMIC DNA]</scope>
    <source>
        <strain evidence="7 8">KCTC 22173</strain>
    </source>
</reference>
<keyword evidence="2" id="KW-0479">Metal-binding</keyword>
<dbReference type="GO" id="GO:0046872">
    <property type="term" value="F:metal ion binding"/>
    <property type="evidence" value="ECO:0007669"/>
    <property type="project" value="UniProtKB-KW"/>
</dbReference>
<dbReference type="PANTHER" id="PTHR30471">
    <property type="entry name" value="DNA REPAIR PROTEIN RADC"/>
    <property type="match status" value="1"/>
</dbReference>
<dbReference type="AlphaFoldDB" id="A0A3A1N7Z2"/>
<evidence type="ECO:0000256" key="5">
    <source>
        <dbReference type="ARBA" id="ARBA00023049"/>
    </source>
</evidence>
<dbReference type="EMBL" id="QXFH01000076">
    <property type="protein sequence ID" value="RIV31548.1"/>
    <property type="molecule type" value="Genomic_DNA"/>
</dbReference>
<organism evidence="7 8">
    <name type="scientific">Flagellimonas lutimaris</name>
    <dbReference type="NCBI Taxonomy" id="475082"/>
    <lineage>
        <taxon>Bacteria</taxon>
        <taxon>Pseudomonadati</taxon>
        <taxon>Bacteroidota</taxon>
        <taxon>Flavobacteriia</taxon>
        <taxon>Flavobacteriales</taxon>
        <taxon>Flavobacteriaceae</taxon>
        <taxon>Flagellimonas</taxon>
    </lineage>
</organism>
<keyword evidence="1" id="KW-0645">Protease</keyword>
<dbReference type="GO" id="GO:0008237">
    <property type="term" value="F:metallopeptidase activity"/>
    <property type="evidence" value="ECO:0007669"/>
    <property type="project" value="UniProtKB-KW"/>
</dbReference>
<evidence type="ECO:0000256" key="3">
    <source>
        <dbReference type="ARBA" id="ARBA00022801"/>
    </source>
</evidence>
<keyword evidence="8" id="KW-1185">Reference proteome</keyword>
<dbReference type="Pfam" id="PF04002">
    <property type="entry name" value="RadC"/>
    <property type="match status" value="1"/>
</dbReference>